<dbReference type="EMBL" id="CAUJNA010002646">
    <property type="protein sequence ID" value="CAJ1393741.1"/>
    <property type="molecule type" value="Genomic_DNA"/>
</dbReference>
<evidence type="ECO:0000313" key="3">
    <source>
        <dbReference type="Proteomes" id="UP001178507"/>
    </source>
</evidence>
<name>A0AA36N7X6_9DINO</name>
<gene>
    <name evidence="2" type="ORF">EVOR1521_LOCUS18546</name>
</gene>
<evidence type="ECO:0000313" key="2">
    <source>
        <dbReference type="EMBL" id="CAJ1393741.1"/>
    </source>
</evidence>
<feature type="region of interest" description="Disordered" evidence="1">
    <location>
        <begin position="89"/>
        <end position="112"/>
    </location>
</feature>
<accession>A0AA36N7X6</accession>
<proteinExistence type="predicted"/>
<dbReference type="Proteomes" id="UP001178507">
    <property type="component" value="Unassembled WGS sequence"/>
</dbReference>
<evidence type="ECO:0000256" key="1">
    <source>
        <dbReference type="SAM" id="MobiDB-lite"/>
    </source>
</evidence>
<comment type="caution">
    <text evidence="2">The sequence shown here is derived from an EMBL/GenBank/DDBJ whole genome shotgun (WGS) entry which is preliminary data.</text>
</comment>
<protein>
    <submittedName>
        <fullName evidence="2">Uncharacterized protein</fullName>
    </submittedName>
</protein>
<reference evidence="2" key="1">
    <citation type="submission" date="2023-08" db="EMBL/GenBank/DDBJ databases">
        <authorList>
            <person name="Chen Y."/>
            <person name="Shah S."/>
            <person name="Dougan E. K."/>
            <person name="Thang M."/>
            <person name="Chan C."/>
        </authorList>
    </citation>
    <scope>NUCLEOTIDE SEQUENCE</scope>
</reference>
<organism evidence="2 3">
    <name type="scientific">Effrenium voratum</name>
    <dbReference type="NCBI Taxonomy" id="2562239"/>
    <lineage>
        <taxon>Eukaryota</taxon>
        <taxon>Sar</taxon>
        <taxon>Alveolata</taxon>
        <taxon>Dinophyceae</taxon>
        <taxon>Suessiales</taxon>
        <taxon>Symbiodiniaceae</taxon>
        <taxon>Effrenium</taxon>
    </lineage>
</organism>
<sequence length="298" mass="32791">MTKDQGTPSRNDLQELKERSFMLLCVQAQLHFMRGADGGGLEDLQGQVEALAQEMSSELEEHLQLCQELATAKEDAARIQQLCEEELKDLAEDSEGDSPETKRRRSNFDDEEDTLAELNQMAAAEEAEIGRLQRLSDFEEQLGMPRIDMEEDQVTLGRPNEETEALCTVQVQWDHGRLLRAEPHPALRLDREAQEAVAAEDLGRLLGAPRPWSDAAGFGAVCGTWSPGGRGFFGHDSQEAGLCLGSHRSSATRSVRACPPVCRACGRLPLAKGEAAVRRWLTAATGAAFSHFDFTSIK</sequence>
<keyword evidence="3" id="KW-1185">Reference proteome</keyword>
<feature type="compositionally biased region" description="Acidic residues" evidence="1">
    <location>
        <begin position="89"/>
        <end position="98"/>
    </location>
</feature>
<dbReference type="AlphaFoldDB" id="A0AA36N7X6"/>